<dbReference type="EMBL" id="CP092868">
    <property type="protein sequence ID" value="UYV69456.1"/>
    <property type="molecule type" value="Genomic_DNA"/>
</dbReference>
<evidence type="ECO:0000313" key="1">
    <source>
        <dbReference type="EMBL" id="UYV69456.1"/>
    </source>
</evidence>
<accession>A0ABY6KKS4</accession>
<evidence type="ECO:0008006" key="3">
    <source>
        <dbReference type="Google" id="ProtNLM"/>
    </source>
</evidence>
<proteinExistence type="predicted"/>
<dbReference type="CDD" id="cd10442">
    <property type="entry name" value="GIY-YIG_PLEs"/>
    <property type="match status" value="1"/>
</dbReference>
<evidence type="ECO:0000313" key="2">
    <source>
        <dbReference type="Proteomes" id="UP001235939"/>
    </source>
</evidence>
<sequence>MKKANLITNEQYAQFTSSLGHDAYIATCLLPFSPDSIAISRILRPYGIRVFYNSPPSIATLLRNPITKADIPNNPIHSTGAVYAVSCQDCTASYVGETGRTAYIRMTEHKRNINNRDPKSLIYQHILHTGHKFNLDHPKILYQHIRNKQIRLFLESIISTQTNSINRKIDLPEAYHGYGGVLSMMVEGVLPWHGGRSWVDLVLEEVCGSSISVVGEYFFGITVQRLAKKGLRARRGVVTVELAGEALLTVLEGKLQGKRSRGRRRQGYTDDLKQWTGRYTYEEMKRMAEEVWRDHEAHPK</sequence>
<protein>
    <recommendedName>
        <fullName evidence="3">GIY-YIG domain-containing protein</fullName>
    </recommendedName>
</protein>
<keyword evidence="2" id="KW-1185">Reference proteome</keyword>
<reference evidence="1 2" key="1">
    <citation type="submission" date="2022-01" db="EMBL/GenBank/DDBJ databases">
        <title>A chromosomal length assembly of Cordylochernes scorpioides.</title>
        <authorList>
            <person name="Zeh D."/>
            <person name="Zeh J."/>
        </authorList>
    </citation>
    <scope>NUCLEOTIDE SEQUENCE [LARGE SCALE GENOMIC DNA]</scope>
    <source>
        <strain evidence="1">IN4F17</strain>
        <tissue evidence="1">Whole Body</tissue>
    </source>
</reference>
<name>A0ABY6KKS4_9ARAC</name>
<dbReference type="Proteomes" id="UP001235939">
    <property type="component" value="Chromosome 06"/>
</dbReference>
<gene>
    <name evidence="1" type="ORF">LAZ67_6003656</name>
</gene>
<organism evidence="1 2">
    <name type="scientific">Cordylochernes scorpioides</name>
    <dbReference type="NCBI Taxonomy" id="51811"/>
    <lineage>
        <taxon>Eukaryota</taxon>
        <taxon>Metazoa</taxon>
        <taxon>Ecdysozoa</taxon>
        <taxon>Arthropoda</taxon>
        <taxon>Chelicerata</taxon>
        <taxon>Arachnida</taxon>
        <taxon>Pseudoscorpiones</taxon>
        <taxon>Cheliferoidea</taxon>
        <taxon>Chernetidae</taxon>
        <taxon>Cordylochernes</taxon>
    </lineage>
</organism>